<feature type="region of interest" description="Disordered" evidence="1">
    <location>
        <begin position="22"/>
        <end position="58"/>
    </location>
</feature>
<protein>
    <submittedName>
        <fullName evidence="2">Uncharacterized protein</fullName>
    </submittedName>
</protein>
<evidence type="ECO:0000313" key="3">
    <source>
        <dbReference type="Proteomes" id="UP001241092"/>
    </source>
</evidence>
<name>A0AAI8TSW5_MYCME</name>
<dbReference type="RefSeq" id="WP_276822473.1">
    <property type="nucleotide sequence ID" value="NZ_AP027452.1"/>
</dbReference>
<accession>A0AAI8TSW5</accession>
<evidence type="ECO:0000256" key="1">
    <source>
        <dbReference type="SAM" id="MobiDB-lite"/>
    </source>
</evidence>
<dbReference type="EMBL" id="AP027452">
    <property type="protein sequence ID" value="BDY28249.1"/>
    <property type="molecule type" value="Genomic_DNA"/>
</dbReference>
<feature type="compositionally biased region" description="Low complexity" evidence="1">
    <location>
        <begin position="33"/>
        <end position="45"/>
    </location>
</feature>
<dbReference type="Proteomes" id="UP001241092">
    <property type="component" value="Chromosome"/>
</dbReference>
<reference evidence="2" key="1">
    <citation type="submission" date="2023-03" db="EMBL/GenBank/DDBJ databases">
        <title>Draft genome sequence of a Mycolicibacterium mageritense strain H4_3_1 isolated from a hybrid biological-inorganic system reactor.</title>
        <authorList>
            <person name="Feng X."/>
            <person name="Kazama D."/>
            <person name="Sato K."/>
            <person name="Kobayashi H."/>
        </authorList>
    </citation>
    <scope>NUCLEOTIDE SEQUENCE</scope>
    <source>
        <strain evidence="2">H4_3_1</strain>
    </source>
</reference>
<sequence length="247" mass="25477">MRIIAMPAAIALAGLIVSGCSGSGGEDRKPEPSGSVGTASGTSTADVPEYRLEPGGTPATLTVSVDKAYSKSEMTAILDDLKRQHDGQDDGFFVHINCAQGQPSRLAMGKFAVGPAGAQRTGLAVGEASVDMVEGTKCPGEAPLNAPADPKAVTAQQVVDAIFDSGLPGTDVRDNSQQMCDYLTCVQFVKTEEYSVYQFPDVQTAQARGEMLGKGTVSGAILTVFDGVDPARVAEYEAAADAAIAGR</sequence>
<evidence type="ECO:0000313" key="2">
    <source>
        <dbReference type="EMBL" id="BDY28249.1"/>
    </source>
</evidence>
<gene>
    <name evidence="2" type="ORF">hbim_02180</name>
</gene>
<proteinExistence type="predicted"/>
<dbReference type="AlphaFoldDB" id="A0AAI8TSW5"/>
<organism evidence="2 3">
    <name type="scientific">Mycolicibacterium mageritense</name>
    <name type="common">Mycobacterium mageritense</name>
    <dbReference type="NCBI Taxonomy" id="53462"/>
    <lineage>
        <taxon>Bacteria</taxon>
        <taxon>Bacillati</taxon>
        <taxon>Actinomycetota</taxon>
        <taxon>Actinomycetes</taxon>
        <taxon>Mycobacteriales</taxon>
        <taxon>Mycobacteriaceae</taxon>
        <taxon>Mycolicibacterium</taxon>
    </lineage>
</organism>
<dbReference type="PROSITE" id="PS51257">
    <property type="entry name" value="PROKAR_LIPOPROTEIN"/>
    <property type="match status" value="1"/>
</dbReference>